<comment type="caution">
    <text evidence="2">The sequence shown here is derived from an EMBL/GenBank/DDBJ whole genome shotgun (WGS) entry which is preliminary data.</text>
</comment>
<gene>
    <name evidence="2" type="ORF">R1flu_025432</name>
</gene>
<dbReference type="Proteomes" id="UP001605036">
    <property type="component" value="Unassembled WGS sequence"/>
</dbReference>
<name>A0ABD1XXQ7_9MARC</name>
<accession>A0ABD1XXQ7</accession>
<dbReference type="EMBL" id="JBHFFA010000007">
    <property type="protein sequence ID" value="KAL2613740.1"/>
    <property type="molecule type" value="Genomic_DNA"/>
</dbReference>
<sequence length="93" mass="10601">MATRSSKDLKVKTKEVKIPHLTNENKKKLEKWGFGGLFEAEWSQAREDLVKELSGHSDQLPSPNMSTVENRRRGLPKCGEKCTTCLRRAKEAM</sequence>
<evidence type="ECO:0000313" key="2">
    <source>
        <dbReference type="EMBL" id="KAL2613740.1"/>
    </source>
</evidence>
<feature type="region of interest" description="Disordered" evidence="1">
    <location>
        <begin position="53"/>
        <end position="72"/>
    </location>
</feature>
<evidence type="ECO:0000313" key="3">
    <source>
        <dbReference type="Proteomes" id="UP001605036"/>
    </source>
</evidence>
<dbReference type="AlphaFoldDB" id="A0ABD1XXQ7"/>
<evidence type="ECO:0000256" key="1">
    <source>
        <dbReference type="SAM" id="MobiDB-lite"/>
    </source>
</evidence>
<feature type="compositionally biased region" description="Polar residues" evidence="1">
    <location>
        <begin position="56"/>
        <end position="68"/>
    </location>
</feature>
<keyword evidence="3" id="KW-1185">Reference proteome</keyword>
<proteinExistence type="predicted"/>
<organism evidence="2 3">
    <name type="scientific">Riccia fluitans</name>
    <dbReference type="NCBI Taxonomy" id="41844"/>
    <lineage>
        <taxon>Eukaryota</taxon>
        <taxon>Viridiplantae</taxon>
        <taxon>Streptophyta</taxon>
        <taxon>Embryophyta</taxon>
        <taxon>Marchantiophyta</taxon>
        <taxon>Marchantiopsida</taxon>
        <taxon>Marchantiidae</taxon>
        <taxon>Marchantiales</taxon>
        <taxon>Ricciaceae</taxon>
        <taxon>Riccia</taxon>
    </lineage>
</organism>
<reference evidence="2 3" key="1">
    <citation type="submission" date="2024-09" db="EMBL/GenBank/DDBJ databases">
        <title>Chromosome-scale assembly of Riccia fluitans.</title>
        <authorList>
            <person name="Paukszto L."/>
            <person name="Sawicki J."/>
            <person name="Karawczyk K."/>
            <person name="Piernik-Szablinska J."/>
            <person name="Szczecinska M."/>
            <person name="Mazdziarz M."/>
        </authorList>
    </citation>
    <scope>NUCLEOTIDE SEQUENCE [LARGE SCALE GENOMIC DNA]</scope>
    <source>
        <strain evidence="2">Rf_01</strain>
        <tissue evidence="2">Aerial parts of the thallus</tissue>
    </source>
</reference>
<protein>
    <submittedName>
        <fullName evidence="2">Uncharacterized protein</fullName>
    </submittedName>
</protein>